<dbReference type="InterPro" id="IPR057336">
    <property type="entry name" value="GerAC_N"/>
</dbReference>
<organism evidence="10 11">
    <name type="scientific">Cytobacillus spartinae</name>
    <dbReference type="NCBI Taxonomy" id="3299023"/>
    <lineage>
        <taxon>Bacteria</taxon>
        <taxon>Bacillati</taxon>
        <taxon>Bacillota</taxon>
        <taxon>Bacilli</taxon>
        <taxon>Bacillales</taxon>
        <taxon>Bacillaceae</taxon>
        <taxon>Cytobacillus</taxon>
    </lineage>
</organism>
<keyword evidence="3" id="KW-0309">Germination</keyword>
<keyword evidence="6" id="KW-0564">Palmitate</keyword>
<evidence type="ECO:0000256" key="3">
    <source>
        <dbReference type="ARBA" id="ARBA00022544"/>
    </source>
</evidence>
<feature type="domain" description="Spore germination protein N-terminal" evidence="9">
    <location>
        <begin position="26"/>
        <end position="196"/>
    </location>
</feature>
<dbReference type="RefSeq" id="WP_389362890.1">
    <property type="nucleotide sequence ID" value="NZ_JBIACK010000011.1"/>
</dbReference>
<evidence type="ECO:0000256" key="5">
    <source>
        <dbReference type="ARBA" id="ARBA00023136"/>
    </source>
</evidence>
<comment type="subcellular location">
    <subcellularLocation>
        <location evidence="1">Membrane</location>
        <topology evidence="1">Lipid-anchor</topology>
    </subcellularLocation>
</comment>
<evidence type="ECO:0000256" key="2">
    <source>
        <dbReference type="ARBA" id="ARBA00007886"/>
    </source>
</evidence>
<dbReference type="PROSITE" id="PS51257">
    <property type="entry name" value="PROKAR_LIPOPROTEIN"/>
    <property type="match status" value="1"/>
</dbReference>
<dbReference type="Pfam" id="PF05504">
    <property type="entry name" value="Spore_GerAC"/>
    <property type="match status" value="1"/>
</dbReference>
<dbReference type="EMBL" id="JBIACK010000011">
    <property type="protein sequence ID" value="MFE8702864.1"/>
    <property type="molecule type" value="Genomic_DNA"/>
</dbReference>
<keyword evidence="4" id="KW-0732">Signal</keyword>
<keyword evidence="7" id="KW-0449">Lipoprotein</keyword>
<evidence type="ECO:0000256" key="7">
    <source>
        <dbReference type="ARBA" id="ARBA00023288"/>
    </source>
</evidence>
<proteinExistence type="inferred from homology"/>
<dbReference type="PANTHER" id="PTHR35789:SF1">
    <property type="entry name" value="SPORE GERMINATION PROTEIN B3"/>
    <property type="match status" value="1"/>
</dbReference>
<dbReference type="Proteomes" id="UP001601059">
    <property type="component" value="Unassembled WGS sequence"/>
</dbReference>
<dbReference type="Gene3D" id="3.30.300.210">
    <property type="entry name" value="Nutrient germinant receptor protein C, domain 3"/>
    <property type="match status" value="1"/>
</dbReference>
<dbReference type="Gene3D" id="6.20.190.10">
    <property type="entry name" value="Nutrient germinant receptor protein C, domain 1"/>
    <property type="match status" value="1"/>
</dbReference>
<evidence type="ECO:0000256" key="6">
    <source>
        <dbReference type="ARBA" id="ARBA00023139"/>
    </source>
</evidence>
<name>A0ABW6KGL1_9BACI</name>
<comment type="caution">
    <text evidence="10">The sequence shown here is derived from an EMBL/GenBank/DDBJ whole genome shotgun (WGS) entry which is preliminary data.</text>
</comment>
<evidence type="ECO:0000259" key="8">
    <source>
        <dbReference type="Pfam" id="PF05504"/>
    </source>
</evidence>
<dbReference type="InterPro" id="IPR038501">
    <property type="entry name" value="Spore_GerAC_C_sf"/>
</dbReference>
<evidence type="ECO:0000259" key="9">
    <source>
        <dbReference type="Pfam" id="PF25198"/>
    </source>
</evidence>
<feature type="domain" description="Spore germination GerAC-like C-terminal" evidence="8">
    <location>
        <begin position="226"/>
        <end position="387"/>
    </location>
</feature>
<protein>
    <submittedName>
        <fullName evidence="10">Ger(X)C family spore germination protein</fullName>
    </submittedName>
</protein>
<sequence>MGANQKTKLTVILVICILSLTGCWSRNELTELAIVTGMAIDKKGDEYLLTIQVVNPGELAGKSTTSRAPVTTYEATGKSIFQAIRRLSKVSAKRLYFSHLRLVVISEEQAKAGISKLLDLMSRDHEFRTDFYTVVSRDERASNVLKILTAIEQNPAEKIFNSIDVSHSFWAPTLGVKLVKLIGEIISEGDNPVLTGILIQGDKEKGNRLSTVEQIEPNAYILIDHFAVFKKDKLVGWLDEDESKGHNYITDNVESTVAVVDWDEGNITFEIRNTETNLDAVMEGGKPKILVNVTTEAQVGEVQAKVDLMSEDTLTRLEEELSKNKEDKMTKAVQKAKKLESDIFGFGEVIHRKDPKLWGKLKENWNEDGFLQLEVEFKVESQIRRLGTINDSFLNEVEGGS</sequence>
<evidence type="ECO:0000256" key="4">
    <source>
        <dbReference type="ARBA" id="ARBA00022729"/>
    </source>
</evidence>
<dbReference type="Pfam" id="PF25198">
    <property type="entry name" value="Spore_GerAC_N"/>
    <property type="match status" value="1"/>
</dbReference>
<accession>A0ABW6KGL1</accession>
<keyword evidence="11" id="KW-1185">Reference proteome</keyword>
<keyword evidence="5" id="KW-0472">Membrane</keyword>
<comment type="similarity">
    <text evidence="2">Belongs to the GerABKC lipoprotein family.</text>
</comment>
<evidence type="ECO:0000313" key="11">
    <source>
        <dbReference type="Proteomes" id="UP001601059"/>
    </source>
</evidence>
<dbReference type="NCBIfam" id="TIGR02887">
    <property type="entry name" value="spore_ger_x_C"/>
    <property type="match status" value="1"/>
</dbReference>
<evidence type="ECO:0000313" key="10">
    <source>
        <dbReference type="EMBL" id="MFE8702864.1"/>
    </source>
</evidence>
<dbReference type="PANTHER" id="PTHR35789">
    <property type="entry name" value="SPORE GERMINATION PROTEIN B3"/>
    <property type="match status" value="1"/>
</dbReference>
<reference evidence="10 11" key="1">
    <citation type="submission" date="2024-08" db="EMBL/GenBank/DDBJ databases">
        <title>Two novel Cytobacillus novel species.</title>
        <authorList>
            <person name="Liu G."/>
        </authorList>
    </citation>
    <scope>NUCLEOTIDE SEQUENCE [LARGE SCALE GENOMIC DNA]</scope>
    <source>
        <strain evidence="10 11">FJAT-54145</strain>
    </source>
</reference>
<dbReference type="InterPro" id="IPR008844">
    <property type="entry name" value="Spore_GerAC-like"/>
</dbReference>
<gene>
    <name evidence="10" type="ORF">ACFYKX_19855</name>
</gene>
<dbReference type="InterPro" id="IPR046953">
    <property type="entry name" value="Spore_GerAC-like_C"/>
</dbReference>
<evidence type="ECO:0000256" key="1">
    <source>
        <dbReference type="ARBA" id="ARBA00004635"/>
    </source>
</evidence>